<proteinExistence type="predicted"/>
<dbReference type="OrthoDB" id="2834536at2759"/>
<keyword evidence="2 4" id="KW-0863">Zinc-finger</keyword>
<dbReference type="AlphaFoldDB" id="A0A8H6HP79"/>
<reference evidence="6 7" key="1">
    <citation type="submission" date="2020-07" db="EMBL/GenBank/DDBJ databases">
        <title>Comparative genomics of pyrophilous fungi reveals a link between fire events and developmental genes.</title>
        <authorList>
            <consortium name="DOE Joint Genome Institute"/>
            <person name="Steindorff A.S."/>
            <person name="Carver A."/>
            <person name="Calhoun S."/>
            <person name="Stillman K."/>
            <person name="Liu H."/>
            <person name="Lipzen A."/>
            <person name="Pangilinan J."/>
            <person name="Labutti K."/>
            <person name="Bruns T.D."/>
            <person name="Grigoriev I.V."/>
        </authorList>
    </citation>
    <scope>NUCLEOTIDE SEQUENCE [LARGE SCALE GENOMIC DNA]</scope>
    <source>
        <strain evidence="6 7">CBS 144469</strain>
    </source>
</reference>
<dbReference type="Proteomes" id="UP000521943">
    <property type="component" value="Unassembled WGS sequence"/>
</dbReference>
<evidence type="ECO:0000256" key="1">
    <source>
        <dbReference type="ARBA" id="ARBA00022723"/>
    </source>
</evidence>
<evidence type="ECO:0000256" key="4">
    <source>
        <dbReference type="PROSITE-ProRule" id="PRU00134"/>
    </source>
</evidence>
<dbReference type="InterPro" id="IPR002893">
    <property type="entry name" value="Znf_MYND"/>
</dbReference>
<protein>
    <recommendedName>
        <fullName evidence="5">MYND-type domain-containing protein</fullName>
    </recommendedName>
</protein>
<gene>
    <name evidence="6" type="ORF">DFP72DRAFT_1172756</name>
</gene>
<dbReference type="Gene3D" id="6.10.140.2220">
    <property type="match status" value="1"/>
</dbReference>
<dbReference type="SUPFAM" id="SSF144232">
    <property type="entry name" value="HIT/MYND zinc finger-like"/>
    <property type="match status" value="1"/>
</dbReference>
<keyword evidence="3" id="KW-0862">Zinc</keyword>
<organism evidence="6 7">
    <name type="scientific">Ephemerocybe angulata</name>
    <dbReference type="NCBI Taxonomy" id="980116"/>
    <lineage>
        <taxon>Eukaryota</taxon>
        <taxon>Fungi</taxon>
        <taxon>Dikarya</taxon>
        <taxon>Basidiomycota</taxon>
        <taxon>Agaricomycotina</taxon>
        <taxon>Agaricomycetes</taxon>
        <taxon>Agaricomycetidae</taxon>
        <taxon>Agaricales</taxon>
        <taxon>Agaricineae</taxon>
        <taxon>Psathyrellaceae</taxon>
        <taxon>Ephemerocybe</taxon>
    </lineage>
</organism>
<feature type="domain" description="MYND-type" evidence="5">
    <location>
        <begin position="432"/>
        <end position="472"/>
    </location>
</feature>
<dbReference type="GO" id="GO:0008270">
    <property type="term" value="F:zinc ion binding"/>
    <property type="evidence" value="ECO:0007669"/>
    <property type="project" value="UniProtKB-KW"/>
</dbReference>
<evidence type="ECO:0000313" key="6">
    <source>
        <dbReference type="EMBL" id="KAF6750624.1"/>
    </source>
</evidence>
<dbReference type="EMBL" id="JACGCI010000055">
    <property type="protein sequence ID" value="KAF6750624.1"/>
    <property type="molecule type" value="Genomic_DNA"/>
</dbReference>
<evidence type="ECO:0000313" key="7">
    <source>
        <dbReference type="Proteomes" id="UP000521943"/>
    </source>
</evidence>
<comment type="caution">
    <text evidence="6">The sequence shown here is derived from an EMBL/GenBank/DDBJ whole genome shotgun (WGS) entry which is preliminary data.</text>
</comment>
<dbReference type="Pfam" id="PF01753">
    <property type="entry name" value="zf-MYND"/>
    <property type="match status" value="1"/>
</dbReference>
<keyword evidence="1" id="KW-0479">Metal-binding</keyword>
<evidence type="ECO:0000256" key="2">
    <source>
        <dbReference type="ARBA" id="ARBA00022771"/>
    </source>
</evidence>
<sequence>MNPYGPTLADRKEIAAELVTKAASGDIQDLKRLSQALYESDCSRALLVVLFQHLNSPADIVLRQDTDASSEASLALMRGELCLGLLQRTLDHMVPSLRDPLVHLIIANVDSVCLAMRQCLPAAGETTSLSPRSIQFASPKARAHLRNCEILASAAEIHPSVFSAFLASTQFIDTIIDIWLAEADNAQFIIDLGTARACAISALVFKCLKGMTGREAFIQRIGSRNVVLNFAFGLVKRVLIVRDAVNAITVWGALRSLEMLLASCDFLCSSSTAFLAAFRNIGYLKQLSSALDTISRKFDDEDFPKLVQLFVSPVMCLTAMAVHRNVAQNWRDLVAGEYVKTLLRVTSAVPSEDKKSLGHLIDAVESMGPYIIYPTVISQCLEMKPPSPKERELSHQPSTAHIYDALWERINHAGKVYKIARILKAEYDVCDNPSCNRTGSCRGQQCSGCSSVIYCSSKCQKQDWKERHRAECAHAKLENSRRKSTQTLYDHTARAFHARIIDDFYNDYDGAELFGPDSIPIFDFSNLEVMARLQKLADEGWWNRLPDMSFPQTYLKPRLSSLLKGAQTAQPDIRYAEFILPRVGDESDICLTVTMKRVAGQYKTMYTVPRFAYRSGHRGII</sequence>
<name>A0A8H6HP79_9AGAR</name>
<evidence type="ECO:0000259" key="5">
    <source>
        <dbReference type="PROSITE" id="PS50865"/>
    </source>
</evidence>
<accession>A0A8H6HP79</accession>
<dbReference type="PROSITE" id="PS50865">
    <property type="entry name" value="ZF_MYND_2"/>
    <property type="match status" value="1"/>
</dbReference>
<keyword evidence="7" id="KW-1185">Reference proteome</keyword>
<evidence type="ECO:0000256" key="3">
    <source>
        <dbReference type="ARBA" id="ARBA00022833"/>
    </source>
</evidence>